<comment type="caution">
    <text evidence="2">The sequence shown here is derived from an EMBL/GenBank/DDBJ whole genome shotgun (WGS) entry which is preliminary data.</text>
</comment>
<sequence>MKKRTLKKILKLSGQEKSSVNSGADGFLIRHPTKAGFPLRVMKRGSRRTFYSFFYLFFHFLPSRAVFSNDAALDANKTSRKRHFGINARNFLSKVFAANTSKLRFTETFFG</sequence>
<organism evidence="2 3">
    <name type="scientific">Caerostris darwini</name>
    <dbReference type="NCBI Taxonomy" id="1538125"/>
    <lineage>
        <taxon>Eukaryota</taxon>
        <taxon>Metazoa</taxon>
        <taxon>Ecdysozoa</taxon>
        <taxon>Arthropoda</taxon>
        <taxon>Chelicerata</taxon>
        <taxon>Arachnida</taxon>
        <taxon>Araneae</taxon>
        <taxon>Araneomorphae</taxon>
        <taxon>Entelegynae</taxon>
        <taxon>Araneoidea</taxon>
        <taxon>Araneidae</taxon>
        <taxon>Caerostris</taxon>
    </lineage>
</organism>
<feature type="transmembrane region" description="Helical" evidence="1">
    <location>
        <begin position="49"/>
        <end position="67"/>
    </location>
</feature>
<accession>A0AAV4RMT2</accession>
<gene>
    <name evidence="2" type="ORF">CDAR_591051</name>
</gene>
<reference evidence="2 3" key="1">
    <citation type="submission" date="2021-06" db="EMBL/GenBank/DDBJ databases">
        <title>Caerostris darwini draft genome.</title>
        <authorList>
            <person name="Kono N."/>
            <person name="Arakawa K."/>
        </authorList>
    </citation>
    <scope>NUCLEOTIDE SEQUENCE [LARGE SCALE GENOMIC DNA]</scope>
</reference>
<protein>
    <recommendedName>
        <fullName evidence="4">Ribosomal protein L32</fullName>
    </recommendedName>
</protein>
<proteinExistence type="predicted"/>
<keyword evidence="1" id="KW-0812">Transmembrane</keyword>
<keyword evidence="3" id="KW-1185">Reference proteome</keyword>
<name>A0AAV4RMT2_9ARAC</name>
<evidence type="ECO:0008006" key="4">
    <source>
        <dbReference type="Google" id="ProtNLM"/>
    </source>
</evidence>
<keyword evidence="1" id="KW-0472">Membrane</keyword>
<dbReference type="AlphaFoldDB" id="A0AAV4RMT2"/>
<dbReference type="Proteomes" id="UP001054837">
    <property type="component" value="Unassembled WGS sequence"/>
</dbReference>
<evidence type="ECO:0000313" key="2">
    <source>
        <dbReference type="EMBL" id="GIY22394.1"/>
    </source>
</evidence>
<dbReference type="EMBL" id="BPLQ01006436">
    <property type="protein sequence ID" value="GIY22394.1"/>
    <property type="molecule type" value="Genomic_DNA"/>
</dbReference>
<evidence type="ECO:0000256" key="1">
    <source>
        <dbReference type="SAM" id="Phobius"/>
    </source>
</evidence>
<evidence type="ECO:0000313" key="3">
    <source>
        <dbReference type="Proteomes" id="UP001054837"/>
    </source>
</evidence>
<keyword evidence="1" id="KW-1133">Transmembrane helix</keyword>